<protein>
    <submittedName>
        <fullName evidence="2">Uncharacterized protein</fullName>
    </submittedName>
</protein>
<keyword evidence="3" id="KW-1185">Reference proteome</keyword>
<reference evidence="3" key="1">
    <citation type="journal article" date="2019" name="Int. J. Syst. Evol. Microbiol.">
        <title>The Global Catalogue of Microorganisms (GCM) 10K type strain sequencing project: providing services to taxonomists for standard genome sequencing and annotation.</title>
        <authorList>
            <consortium name="The Broad Institute Genomics Platform"/>
            <consortium name="The Broad Institute Genome Sequencing Center for Infectious Disease"/>
            <person name="Wu L."/>
            <person name="Ma J."/>
        </authorList>
    </citation>
    <scope>NUCLEOTIDE SEQUENCE [LARGE SCALE GENOMIC DNA]</scope>
    <source>
        <strain evidence="3">JCM 17551</strain>
    </source>
</reference>
<dbReference type="EMBL" id="BAABBN010000015">
    <property type="protein sequence ID" value="GAA3941179.1"/>
    <property type="molecule type" value="Genomic_DNA"/>
</dbReference>
<proteinExistence type="predicted"/>
<accession>A0ABP7NBX9</accession>
<evidence type="ECO:0000313" key="2">
    <source>
        <dbReference type="EMBL" id="GAA3941179.1"/>
    </source>
</evidence>
<evidence type="ECO:0000313" key="3">
    <source>
        <dbReference type="Proteomes" id="UP001501565"/>
    </source>
</evidence>
<comment type="caution">
    <text evidence="2">The sequence shown here is derived from an EMBL/GenBank/DDBJ whole genome shotgun (WGS) entry which is preliminary data.</text>
</comment>
<feature type="region of interest" description="Disordered" evidence="1">
    <location>
        <begin position="114"/>
        <end position="135"/>
    </location>
</feature>
<gene>
    <name evidence="2" type="ORF">GCM10022277_41440</name>
</gene>
<name>A0ABP7NBX9_9GAMM</name>
<feature type="compositionally biased region" description="Basic and acidic residues" evidence="1">
    <location>
        <begin position="114"/>
        <end position="123"/>
    </location>
</feature>
<dbReference type="Proteomes" id="UP001501565">
    <property type="component" value="Unassembled WGS sequence"/>
</dbReference>
<organism evidence="2 3">
    <name type="scientific">Litoribacillus peritrichatus</name>
    <dbReference type="NCBI Taxonomy" id="718191"/>
    <lineage>
        <taxon>Bacteria</taxon>
        <taxon>Pseudomonadati</taxon>
        <taxon>Pseudomonadota</taxon>
        <taxon>Gammaproteobacteria</taxon>
        <taxon>Oceanospirillales</taxon>
        <taxon>Oceanospirillaceae</taxon>
        <taxon>Litoribacillus</taxon>
    </lineage>
</organism>
<sequence>MTLDDLLNKTCLIGLTYFNAAGDLLKQVQLSGSVISVHEENGIAVRLDNQTEEASNIIAVDSSGQEDPDLFVLPPSLSAWFIAPKGHYRNSENNVDVKNPDYFVTWDIQQKQDDSNEGEHEWWSWEPRTIPPQVN</sequence>
<evidence type="ECO:0000256" key="1">
    <source>
        <dbReference type="SAM" id="MobiDB-lite"/>
    </source>
</evidence>
<dbReference type="RefSeq" id="WP_344800566.1">
    <property type="nucleotide sequence ID" value="NZ_BAABBN010000015.1"/>
</dbReference>